<evidence type="ECO:0000256" key="4">
    <source>
        <dbReference type="PROSITE-ProRule" id="PRU00335"/>
    </source>
</evidence>
<dbReference type="PANTHER" id="PTHR30055:SF234">
    <property type="entry name" value="HTH-TYPE TRANSCRIPTIONAL REGULATOR BETI"/>
    <property type="match status" value="1"/>
</dbReference>
<dbReference type="EMBL" id="QZCH01000021">
    <property type="protein sequence ID" value="RJG42065.1"/>
    <property type="molecule type" value="Genomic_DNA"/>
</dbReference>
<keyword evidence="7" id="KW-1185">Reference proteome</keyword>
<evidence type="ECO:0000256" key="2">
    <source>
        <dbReference type="ARBA" id="ARBA00023125"/>
    </source>
</evidence>
<gene>
    <name evidence="6" type="ORF">D1Z90_14870</name>
</gene>
<sequence length="206" mass="23645">MEPRAEFRRRTRLAPEARRKQLMECALEVFSKRGIGRAGHAEIAELAQVSVATVFNYFNTREDLVNAVLTEVELYFRGIASAAFGQSKDPLEAIHDYIALVVEAAYVKPDYTHIWLEWSSSVREEIWPRYLKLLSHNTDLMKKVITPGFDNHDFDCRLSVDEFCRALSGCGYMIIQMINQPGHASKEKVVEFVYSYITAILHPKDQ</sequence>
<keyword evidence="1" id="KW-0805">Transcription regulation</keyword>
<dbReference type="GO" id="GO:0003700">
    <property type="term" value="F:DNA-binding transcription factor activity"/>
    <property type="evidence" value="ECO:0007669"/>
    <property type="project" value="TreeGrafter"/>
</dbReference>
<dbReference type="OrthoDB" id="155497at2"/>
<name>A0A418YC15_9GAMM</name>
<dbReference type="InterPro" id="IPR001647">
    <property type="entry name" value="HTH_TetR"/>
</dbReference>
<dbReference type="GO" id="GO:0000976">
    <property type="term" value="F:transcription cis-regulatory region binding"/>
    <property type="evidence" value="ECO:0007669"/>
    <property type="project" value="TreeGrafter"/>
</dbReference>
<dbReference type="PRINTS" id="PR00455">
    <property type="entry name" value="HTHTETR"/>
</dbReference>
<dbReference type="InterPro" id="IPR050109">
    <property type="entry name" value="HTH-type_TetR-like_transc_reg"/>
</dbReference>
<accession>A0A418YC15</accession>
<evidence type="ECO:0000313" key="6">
    <source>
        <dbReference type="EMBL" id="RJG42065.1"/>
    </source>
</evidence>
<comment type="caution">
    <text evidence="6">The sequence shown here is derived from an EMBL/GenBank/DDBJ whole genome shotgun (WGS) entry which is preliminary data.</text>
</comment>
<dbReference type="PROSITE" id="PS50977">
    <property type="entry name" value="HTH_TETR_2"/>
    <property type="match status" value="1"/>
</dbReference>
<dbReference type="SUPFAM" id="SSF46689">
    <property type="entry name" value="Homeodomain-like"/>
    <property type="match status" value="1"/>
</dbReference>
<keyword evidence="2 4" id="KW-0238">DNA-binding</keyword>
<evidence type="ECO:0000313" key="7">
    <source>
        <dbReference type="Proteomes" id="UP000283255"/>
    </source>
</evidence>
<dbReference type="Pfam" id="PF00440">
    <property type="entry name" value="TetR_N"/>
    <property type="match status" value="1"/>
</dbReference>
<organism evidence="6 7">
    <name type="scientific">Motilimonas pumila</name>
    <dbReference type="NCBI Taxonomy" id="2303987"/>
    <lineage>
        <taxon>Bacteria</taxon>
        <taxon>Pseudomonadati</taxon>
        <taxon>Pseudomonadota</taxon>
        <taxon>Gammaproteobacteria</taxon>
        <taxon>Alteromonadales</taxon>
        <taxon>Alteromonadales genera incertae sedis</taxon>
        <taxon>Motilimonas</taxon>
    </lineage>
</organism>
<keyword evidence="3" id="KW-0804">Transcription</keyword>
<dbReference type="PANTHER" id="PTHR30055">
    <property type="entry name" value="HTH-TYPE TRANSCRIPTIONAL REGULATOR RUTR"/>
    <property type="match status" value="1"/>
</dbReference>
<evidence type="ECO:0000259" key="5">
    <source>
        <dbReference type="PROSITE" id="PS50977"/>
    </source>
</evidence>
<proteinExistence type="predicted"/>
<evidence type="ECO:0000256" key="1">
    <source>
        <dbReference type="ARBA" id="ARBA00023015"/>
    </source>
</evidence>
<dbReference type="InterPro" id="IPR036271">
    <property type="entry name" value="Tet_transcr_reg_TetR-rel_C_sf"/>
</dbReference>
<dbReference type="InterPro" id="IPR009057">
    <property type="entry name" value="Homeodomain-like_sf"/>
</dbReference>
<reference evidence="6 7" key="1">
    <citation type="submission" date="2018-09" db="EMBL/GenBank/DDBJ databases">
        <authorList>
            <person name="Wang F."/>
        </authorList>
    </citation>
    <scope>NUCLEOTIDE SEQUENCE [LARGE SCALE GENOMIC DNA]</scope>
    <source>
        <strain evidence="6 7">PLHSC7-2</strain>
    </source>
</reference>
<evidence type="ECO:0000256" key="3">
    <source>
        <dbReference type="ARBA" id="ARBA00023163"/>
    </source>
</evidence>
<dbReference type="Gene3D" id="1.10.357.10">
    <property type="entry name" value="Tetracycline Repressor, domain 2"/>
    <property type="match status" value="1"/>
</dbReference>
<dbReference type="RefSeq" id="WP_119911573.1">
    <property type="nucleotide sequence ID" value="NZ_QZCH01000021.1"/>
</dbReference>
<feature type="DNA-binding region" description="H-T-H motif" evidence="4">
    <location>
        <begin position="39"/>
        <end position="58"/>
    </location>
</feature>
<dbReference type="SUPFAM" id="SSF48498">
    <property type="entry name" value="Tetracyclin repressor-like, C-terminal domain"/>
    <property type="match status" value="1"/>
</dbReference>
<protein>
    <submittedName>
        <fullName evidence="6">TetR/AcrR family transcriptional regulator</fullName>
    </submittedName>
</protein>
<reference evidence="6 7" key="2">
    <citation type="submission" date="2019-01" db="EMBL/GenBank/DDBJ databases">
        <title>Motilimonas pumilus sp. nov., isolated from the gut of sea cucumber (Apostichopus japonicus).</title>
        <authorList>
            <person name="Wang F.-Q."/>
            <person name="Ren L.-H."/>
            <person name="Lin Y.-W."/>
            <person name="Sun G.-H."/>
            <person name="Du Z.-J."/>
            <person name="Zhao J.-X."/>
            <person name="Liu X.-J."/>
            <person name="Liu L.-J."/>
        </authorList>
    </citation>
    <scope>NUCLEOTIDE SEQUENCE [LARGE SCALE GENOMIC DNA]</scope>
    <source>
        <strain evidence="6 7">PLHSC7-2</strain>
    </source>
</reference>
<feature type="domain" description="HTH tetR-type" evidence="5">
    <location>
        <begin position="16"/>
        <end position="76"/>
    </location>
</feature>
<dbReference type="AlphaFoldDB" id="A0A418YC15"/>
<dbReference type="Proteomes" id="UP000283255">
    <property type="component" value="Unassembled WGS sequence"/>
</dbReference>